<dbReference type="Pfam" id="PF09856">
    <property type="entry name" value="ScfRs"/>
    <property type="match status" value="1"/>
</dbReference>
<evidence type="ECO:0000313" key="7">
    <source>
        <dbReference type="Proteomes" id="UP000052022"/>
    </source>
</evidence>
<dbReference type="CDD" id="cd00093">
    <property type="entry name" value="HTH_XRE"/>
    <property type="match status" value="1"/>
</dbReference>
<proteinExistence type="predicted"/>
<keyword evidence="1" id="KW-0805">Transcription regulation</keyword>
<evidence type="ECO:0000256" key="1">
    <source>
        <dbReference type="ARBA" id="ARBA00023015"/>
    </source>
</evidence>
<dbReference type="InterPro" id="IPR001387">
    <property type="entry name" value="Cro/C1-type_HTH"/>
</dbReference>
<evidence type="ECO:0000259" key="5">
    <source>
        <dbReference type="PROSITE" id="PS50943"/>
    </source>
</evidence>
<dbReference type="PANTHER" id="PTHR46797">
    <property type="entry name" value="HTH-TYPE TRANSCRIPTIONAL REGULATOR"/>
    <property type="match status" value="1"/>
</dbReference>
<dbReference type="Proteomes" id="UP000052022">
    <property type="component" value="Unassembled WGS sequence"/>
</dbReference>
<organism evidence="6 7">
    <name type="scientific">Tritonibacter multivorans</name>
    <dbReference type="NCBI Taxonomy" id="928856"/>
    <lineage>
        <taxon>Bacteria</taxon>
        <taxon>Pseudomonadati</taxon>
        <taxon>Pseudomonadota</taxon>
        <taxon>Alphaproteobacteria</taxon>
        <taxon>Rhodobacterales</taxon>
        <taxon>Paracoccaceae</taxon>
        <taxon>Tritonibacter</taxon>
    </lineage>
</organism>
<dbReference type="InterPro" id="IPR050807">
    <property type="entry name" value="TransReg_Diox_bact_type"/>
</dbReference>
<evidence type="ECO:0000256" key="3">
    <source>
        <dbReference type="ARBA" id="ARBA00023163"/>
    </source>
</evidence>
<dbReference type="InterPro" id="IPR010982">
    <property type="entry name" value="Lambda_DNA-bd_dom_sf"/>
</dbReference>
<feature type="domain" description="HTH cro/C1-type" evidence="5">
    <location>
        <begin position="31"/>
        <end position="85"/>
    </location>
</feature>
<dbReference type="Gene3D" id="1.10.260.40">
    <property type="entry name" value="lambda repressor-like DNA-binding domains"/>
    <property type="match status" value="1"/>
</dbReference>
<keyword evidence="2" id="KW-0238">DNA-binding</keyword>
<dbReference type="RefSeq" id="WP_082626642.1">
    <property type="nucleotide sequence ID" value="NZ_CYSD01000042.1"/>
</dbReference>
<dbReference type="GO" id="GO:0003677">
    <property type="term" value="F:DNA binding"/>
    <property type="evidence" value="ECO:0007669"/>
    <property type="project" value="UniProtKB-KW"/>
</dbReference>
<dbReference type="EMBL" id="CYSD01000042">
    <property type="protein sequence ID" value="CUH81390.1"/>
    <property type="molecule type" value="Genomic_DNA"/>
</dbReference>
<evidence type="ECO:0000313" key="6">
    <source>
        <dbReference type="EMBL" id="CUH81390.1"/>
    </source>
</evidence>
<dbReference type="AlphaFoldDB" id="A0A0P1H2B2"/>
<dbReference type="PROSITE" id="PS50943">
    <property type="entry name" value="HTH_CROC1"/>
    <property type="match status" value="1"/>
</dbReference>
<name>A0A0P1H2B2_9RHOB</name>
<evidence type="ECO:0000256" key="2">
    <source>
        <dbReference type="ARBA" id="ARBA00023125"/>
    </source>
</evidence>
<sequence length="462" mass="49986">MPAQGLAKGATAAGSKSGAQDVGQSLTGSRIRERRLMAGLRQADLAQQVGISASYLNLIEHNRRRIGGKLLVNLAQALGVEPSLLTEGAEATLLAALREAAADANSSSAEIDKLEEFAGRFPGWAEVVSAAHRRIATLEQTVRTLSDRLTHDAHLAASLHEVLSTAASIRSTASILAETGELEAEWRDRFHQNLNEDSLRLAESSRALVSFLDEGDTSAERRGVPQEEVEAFFAEHDFHFAELEAGRAHAEELIGESPQLESDAARKMALRALDQYLEDARLLPMTAMDVALAGQAELNPAALAQEFNVALPVMLRRLGVLSEEVLGRPSGLVICDASGSILFRKPVRGFNLPRFGASCPLWPLFTALTRPHRPIRRRVMQQSGSARPCNTFAVSWAEGPVDFQTDPMLQAVMLILPEQDQEGSAPATEVPQSLGSSCRICARPACPARREPSILRDAPETF</sequence>
<dbReference type="Pfam" id="PF01381">
    <property type="entry name" value="HTH_3"/>
    <property type="match status" value="1"/>
</dbReference>
<dbReference type="GO" id="GO:0005829">
    <property type="term" value="C:cytosol"/>
    <property type="evidence" value="ECO:0007669"/>
    <property type="project" value="TreeGrafter"/>
</dbReference>
<dbReference type="STRING" id="928856.SAMN04488049_102235"/>
<dbReference type="PANTHER" id="PTHR46797:SF23">
    <property type="entry name" value="HTH-TYPE TRANSCRIPTIONAL REGULATOR SUTR"/>
    <property type="match status" value="1"/>
</dbReference>
<keyword evidence="7" id="KW-1185">Reference proteome</keyword>
<gene>
    <name evidence="6" type="ORF">TRM7557_03399</name>
</gene>
<dbReference type="OrthoDB" id="7790108at2"/>
<dbReference type="SUPFAM" id="SSF47413">
    <property type="entry name" value="lambda repressor-like DNA-binding domains"/>
    <property type="match status" value="1"/>
</dbReference>
<evidence type="ECO:0000256" key="4">
    <source>
        <dbReference type="SAM" id="MobiDB-lite"/>
    </source>
</evidence>
<accession>A0A0P1H2B2</accession>
<feature type="compositionally biased region" description="Low complexity" evidence="4">
    <location>
        <begin position="1"/>
        <end position="19"/>
    </location>
</feature>
<keyword evidence="3" id="KW-0804">Transcription</keyword>
<dbReference type="SMART" id="SM00530">
    <property type="entry name" value="HTH_XRE"/>
    <property type="match status" value="1"/>
</dbReference>
<feature type="region of interest" description="Disordered" evidence="4">
    <location>
        <begin position="1"/>
        <end position="26"/>
    </location>
</feature>
<dbReference type="GO" id="GO:0003700">
    <property type="term" value="F:DNA-binding transcription factor activity"/>
    <property type="evidence" value="ECO:0007669"/>
    <property type="project" value="TreeGrafter"/>
</dbReference>
<protein>
    <submittedName>
        <fullName evidence="6">Transcriptional regulator, y4mF family</fullName>
    </submittedName>
</protein>
<dbReference type="InterPro" id="IPR018653">
    <property type="entry name" value="ScfR_C"/>
</dbReference>
<reference evidence="6 7" key="1">
    <citation type="submission" date="2015-09" db="EMBL/GenBank/DDBJ databases">
        <authorList>
            <consortium name="Swine Surveillance"/>
        </authorList>
    </citation>
    <scope>NUCLEOTIDE SEQUENCE [LARGE SCALE GENOMIC DNA]</scope>
    <source>
        <strain evidence="6 7">CECT 7557</strain>
    </source>
</reference>